<sequence length="95" mass="10136">MGDGGARCVVSSLEAPPGGRLVLWVVCSSLEVGGWYLSSLCGLIAPSFRRLFRRLTLYYRSPSVSVVLLMCVCSDLWSCVVAAPDSRPTIALALG</sequence>
<dbReference type="Gramene" id="AET2Gv20807800.5">
    <property type="protein sequence ID" value="AET2Gv20807800.5"/>
    <property type="gene ID" value="AET2Gv20807800"/>
</dbReference>
<keyword evidence="1" id="KW-0812">Transmembrane</keyword>
<keyword evidence="1" id="KW-0472">Membrane</keyword>
<feature type="transmembrane region" description="Helical" evidence="1">
    <location>
        <begin position="21"/>
        <end position="45"/>
    </location>
</feature>
<keyword evidence="3" id="KW-1185">Reference proteome</keyword>
<protein>
    <submittedName>
        <fullName evidence="2">Uncharacterized protein</fullName>
    </submittedName>
</protein>
<evidence type="ECO:0000313" key="3">
    <source>
        <dbReference type="Proteomes" id="UP000015105"/>
    </source>
</evidence>
<dbReference type="AlphaFoldDB" id="A0A453CDB2"/>
<reference evidence="3" key="1">
    <citation type="journal article" date="2014" name="Science">
        <title>Ancient hybridizations among the ancestral genomes of bread wheat.</title>
        <authorList>
            <consortium name="International Wheat Genome Sequencing Consortium,"/>
            <person name="Marcussen T."/>
            <person name="Sandve S.R."/>
            <person name="Heier L."/>
            <person name="Spannagl M."/>
            <person name="Pfeifer M."/>
            <person name="Jakobsen K.S."/>
            <person name="Wulff B.B."/>
            <person name="Steuernagel B."/>
            <person name="Mayer K.F."/>
            <person name="Olsen O.A."/>
        </authorList>
    </citation>
    <scope>NUCLEOTIDE SEQUENCE [LARGE SCALE GENOMIC DNA]</scope>
    <source>
        <strain evidence="3">cv. AL8/78</strain>
    </source>
</reference>
<evidence type="ECO:0000256" key="1">
    <source>
        <dbReference type="SAM" id="Phobius"/>
    </source>
</evidence>
<dbReference type="EnsemblPlants" id="AET2Gv20807800.5">
    <property type="protein sequence ID" value="AET2Gv20807800.5"/>
    <property type="gene ID" value="AET2Gv20807800"/>
</dbReference>
<proteinExistence type="predicted"/>
<reference evidence="2" key="3">
    <citation type="journal article" date="2017" name="Nature">
        <title>Genome sequence of the progenitor of the wheat D genome Aegilops tauschii.</title>
        <authorList>
            <person name="Luo M.C."/>
            <person name="Gu Y.Q."/>
            <person name="Puiu D."/>
            <person name="Wang H."/>
            <person name="Twardziok S.O."/>
            <person name="Deal K.R."/>
            <person name="Huo N."/>
            <person name="Zhu T."/>
            <person name="Wang L."/>
            <person name="Wang Y."/>
            <person name="McGuire P.E."/>
            <person name="Liu S."/>
            <person name="Long H."/>
            <person name="Ramasamy R.K."/>
            <person name="Rodriguez J.C."/>
            <person name="Van S.L."/>
            <person name="Yuan L."/>
            <person name="Wang Z."/>
            <person name="Xia Z."/>
            <person name="Xiao L."/>
            <person name="Anderson O.D."/>
            <person name="Ouyang S."/>
            <person name="Liang Y."/>
            <person name="Zimin A.V."/>
            <person name="Pertea G."/>
            <person name="Qi P."/>
            <person name="Bennetzen J.L."/>
            <person name="Dai X."/>
            <person name="Dawson M.W."/>
            <person name="Muller H.G."/>
            <person name="Kugler K."/>
            <person name="Rivarola-Duarte L."/>
            <person name="Spannagl M."/>
            <person name="Mayer K.F.X."/>
            <person name="Lu F.H."/>
            <person name="Bevan M.W."/>
            <person name="Leroy P."/>
            <person name="Li P."/>
            <person name="You F.M."/>
            <person name="Sun Q."/>
            <person name="Liu Z."/>
            <person name="Lyons E."/>
            <person name="Wicker T."/>
            <person name="Salzberg S.L."/>
            <person name="Devos K.M."/>
            <person name="Dvorak J."/>
        </authorList>
    </citation>
    <scope>NUCLEOTIDE SEQUENCE [LARGE SCALE GENOMIC DNA]</scope>
    <source>
        <strain evidence="2">cv. AL8/78</strain>
    </source>
</reference>
<reference evidence="3" key="2">
    <citation type="journal article" date="2017" name="Nat. Plants">
        <title>The Aegilops tauschii genome reveals multiple impacts of transposons.</title>
        <authorList>
            <person name="Zhao G."/>
            <person name="Zou C."/>
            <person name="Li K."/>
            <person name="Wang K."/>
            <person name="Li T."/>
            <person name="Gao L."/>
            <person name="Zhang X."/>
            <person name="Wang H."/>
            <person name="Yang Z."/>
            <person name="Liu X."/>
            <person name="Jiang W."/>
            <person name="Mao L."/>
            <person name="Kong X."/>
            <person name="Jiao Y."/>
            <person name="Jia J."/>
        </authorList>
    </citation>
    <scope>NUCLEOTIDE SEQUENCE [LARGE SCALE GENOMIC DNA]</scope>
    <source>
        <strain evidence="3">cv. AL8/78</strain>
    </source>
</reference>
<dbReference type="Gramene" id="AET2Gv20807800.6">
    <property type="protein sequence ID" value="AET2Gv20807800.6"/>
    <property type="gene ID" value="AET2Gv20807800"/>
</dbReference>
<accession>A0A453CDB2</accession>
<keyword evidence="1" id="KW-1133">Transmembrane helix</keyword>
<organism evidence="2 3">
    <name type="scientific">Aegilops tauschii subsp. strangulata</name>
    <name type="common">Goatgrass</name>
    <dbReference type="NCBI Taxonomy" id="200361"/>
    <lineage>
        <taxon>Eukaryota</taxon>
        <taxon>Viridiplantae</taxon>
        <taxon>Streptophyta</taxon>
        <taxon>Embryophyta</taxon>
        <taxon>Tracheophyta</taxon>
        <taxon>Spermatophyta</taxon>
        <taxon>Magnoliopsida</taxon>
        <taxon>Liliopsida</taxon>
        <taxon>Poales</taxon>
        <taxon>Poaceae</taxon>
        <taxon>BOP clade</taxon>
        <taxon>Pooideae</taxon>
        <taxon>Triticodae</taxon>
        <taxon>Triticeae</taxon>
        <taxon>Triticinae</taxon>
        <taxon>Aegilops</taxon>
    </lineage>
</organism>
<dbReference type="EnsemblPlants" id="AET2Gv20807800.6">
    <property type="protein sequence ID" value="AET2Gv20807800.6"/>
    <property type="gene ID" value="AET2Gv20807800"/>
</dbReference>
<evidence type="ECO:0000313" key="2">
    <source>
        <dbReference type="EnsemblPlants" id="AET2Gv20807800.6"/>
    </source>
</evidence>
<name>A0A453CDB2_AEGTS</name>
<reference evidence="2" key="5">
    <citation type="journal article" date="2021" name="G3 (Bethesda)">
        <title>Aegilops tauschii genome assembly Aet v5.0 features greater sequence contiguity and improved annotation.</title>
        <authorList>
            <person name="Wang L."/>
            <person name="Zhu T."/>
            <person name="Rodriguez J.C."/>
            <person name="Deal K.R."/>
            <person name="Dubcovsky J."/>
            <person name="McGuire P.E."/>
            <person name="Lux T."/>
            <person name="Spannagl M."/>
            <person name="Mayer K.F.X."/>
            <person name="Baldrich P."/>
            <person name="Meyers B.C."/>
            <person name="Huo N."/>
            <person name="Gu Y.Q."/>
            <person name="Zhou H."/>
            <person name="Devos K.M."/>
            <person name="Bennetzen J.L."/>
            <person name="Unver T."/>
            <person name="Budak H."/>
            <person name="Gulick P.J."/>
            <person name="Galiba G."/>
            <person name="Kalapos B."/>
            <person name="Nelson D.R."/>
            <person name="Li P."/>
            <person name="You F.M."/>
            <person name="Luo M.C."/>
            <person name="Dvorak J."/>
        </authorList>
    </citation>
    <scope>NUCLEOTIDE SEQUENCE [LARGE SCALE GENOMIC DNA]</scope>
    <source>
        <strain evidence="2">cv. AL8/78</strain>
    </source>
</reference>
<reference evidence="2" key="4">
    <citation type="submission" date="2019-03" db="UniProtKB">
        <authorList>
            <consortium name="EnsemblPlants"/>
        </authorList>
    </citation>
    <scope>IDENTIFICATION</scope>
</reference>
<dbReference type="Proteomes" id="UP000015105">
    <property type="component" value="Chromosome 2D"/>
</dbReference>